<evidence type="ECO:0000313" key="1">
    <source>
        <dbReference type="EMBL" id="AET61135.1"/>
    </source>
</evidence>
<dbReference type="KEGG" id="pta:HPL003_22045"/>
<name>G7VQ66_PAETH</name>
<evidence type="ECO:0000313" key="2">
    <source>
        <dbReference type="Proteomes" id="UP000005876"/>
    </source>
</evidence>
<reference key="2">
    <citation type="submission" date="2011-11" db="EMBL/GenBank/DDBJ databases">
        <authorList>
            <person name="Shin S.H."/>
            <person name="Kim S."/>
            <person name="Kim J.Y."/>
        </authorList>
    </citation>
    <scope>NUCLEOTIDE SEQUENCE</scope>
    <source>
        <strain>HPL-003</strain>
    </source>
</reference>
<dbReference type="EMBL" id="CP003107">
    <property type="protein sequence ID" value="AET61135.1"/>
    <property type="molecule type" value="Genomic_DNA"/>
</dbReference>
<dbReference type="Proteomes" id="UP000005876">
    <property type="component" value="Chromosome"/>
</dbReference>
<organism evidence="1 2">
    <name type="scientific">Paenibacillus terrae (strain HPL-003)</name>
    <dbReference type="NCBI Taxonomy" id="985665"/>
    <lineage>
        <taxon>Bacteria</taxon>
        <taxon>Bacillati</taxon>
        <taxon>Bacillota</taxon>
        <taxon>Bacilli</taxon>
        <taxon>Bacillales</taxon>
        <taxon>Paenibacillaceae</taxon>
        <taxon>Paenibacillus</taxon>
    </lineage>
</organism>
<gene>
    <name evidence="1" type="ordered locus">HPL003_22045</name>
</gene>
<dbReference type="HOGENOM" id="CLU_2634796_0_0_9"/>
<reference evidence="2" key="1">
    <citation type="submission" date="2011-11" db="EMBL/GenBank/DDBJ databases">
        <title>Complete sequence of Paenibacillus terrae HPL-003.</title>
        <authorList>
            <person name="Shin S.H."/>
            <person name="Kim S."/>
            <person name="Kim J.Y."/>
        </authorList>
    </citation>
    <scope>NUCLEOTIDE SEQUENCE [LARGE SCALE GENOMIC DNA]</scope>
    <source>
        <strain evidence="2">HPL-003</strain>
    </source>
</reference>
<protein>
    <submittedName>
        <fullName evidence="1">Uncharacterized protein</fullName>
    </submittedName>
</protein>
<dbReference type="STRING" id="985665.HPL003_22045"/>
<sequence>MIIWRSIKNPEAVNDPFKQNPGGIFPARVFVSIPDMSDSRWVRRDTSAVFQTNVLKLYGFADIVLMKHVLIKHLIFK</sequence>
<dbReference type="AlphaFoldDB" id="G7VQ66"/>
<proteinExistence type="predicted"/>
<reference evidence="1 2" key="3">
    <citation type="journal article" date="2012" name="J. Bacteriol.">
        <title>Genome Sequence of Paenibacillus terrae HPL-003, a Xylanase-Producing Bacterium Isolated from Soil Found in Forest Residue.</title>
        <authorList>
            <person name="Shin S.H."/>
            <person name="Kim S."/>
            <person name="Kim J.Y."/>
            <person name="Song H.Y."/>
            <person name="Cho S.J."/>
            <person name="Kim D.R."/>
            <person name="Lee K.I."/>
            <person name="Lim H.K."/>
            <person name="Park N.J."/>
            <person name="Hwang I.T."/>
            <person name="Yang K.S."/>
        </authorList>
    </citation>
    <scope>NUCLEOTIDE SEQUENCE [LARGE SCALE GENOMIC DNA]</scope>
    <source>
        <strain evidence="1 2">HPL-003</strain>
    </source>
</reference>
<accession>G7VQ66</accession>